<proteinExistence type="predicted"/>
<sequence length="76" mass="9020">DIFREQLPIMLPDSTESYETKPLLYSDEQNEILTIFDNVLPIEYHSWENSIIYHSNTINTLKTDETGWIPTRECRT</sequence>
<evidence type="ECO:0000313" key="2">
    <source>
        <dbReference type="Proteomes" id="UP000663836"/>
    </source>
</evidence>
<dbReference type="AlphaFoldDB" id="A0A820GG43"/>
<reference evidence="1" key="1">
    <citation type="submission" date="2021-02" db="EMBL/GenBank/DDBJ databases">
        <authorList>
            <person name="Nowell W R."/>
        </authorList>
    </citation>
    <scope>NUCLEOTIDE SEQUENCE</scope>
</reference>
<dbReference type="EMBL" id="CAJOBD010029349">
    <property type="protein sequence ID" value="CAF4278612.1"/>
    <property type="molecule type" value="Genomic_DNA"/>
</dbReference>
<gene>
    <name evidence="1" type="ORF">JBS370_LOCUS39675</name>
</gene>
<organism evidence="1 2">
    <name type="scientific">Rotaria sordida</name>
    <dbReference type="NCBI Taxonomy" id="392033"/>
    <lineage>
        <taxon>Eukaryota</taxon>
        <taxon>Metazoa</taxon>
        <taxon>Spiralia</taxon>
        <taxon>Gnathifera</taxon>
        <taxon>Rotifera</taxon>
        <taxon>Eurotatoria</taxon>
        <taxon>Bdelloidea</taxon>
        <taxon>Philodinida</taxon>
        <taxon>Philodinidae</taxon>
        <taxon>Rotaria</taxon>
    </lineage>
</organism>
<accession>A0A820GG43</accession>
<feature type="non-terminal residue" evidence="1">
    <location>
        <position position="1"/>
    </location>
</feature>
<protein>
    <submittedName>
        <fullName evidence="1">Uncharacterized protein</fullName>
    </submittedName>
</protein>
<name>A0A820GG43_9BILA</name>
<evidence type="ECO:0000313" key="1">
    <source>
        <dbReference type="EMBL" id="CAF4278612.1"/>
    </source>
</evidence>
<feature type="non-terminal residue" evidence="1">
    <location>
        <position position="76"/>
    </location>
</feature>
<dbReference type="Proteomes" id="UP000663836">
    <property type="component" value="Unassembled WGS sequence"/>
</dbReference>
<comment type="caution">
    <text evidence="1">The sequence shown here is derived from an EMBL/GenBank/DDBJ whole genome shotgun (WGS) entry which is preliminary data.</text>
</comment>